<dbReference type="OrthoDB" id="1924787at2759"/>
<gene>
    <name evidence="8" type="ORF">SASPL_156911</name>
</gene>
<evidence type="ECO:0000256" key="1">
    <source>
        <dbReference type="ARBA" id="ARBA00004323"/>
    </source>
</evidence>
<sequence>MLHAYSPELQSRRKPSKPLNFLFAHPYLWISLASISIPLFIISAVRIAPPCLPRRPAADECPSGTVYVYDLPFMFNHHLLLHSCTDLDNWNWQCGIAANGGFGGRAAELRRLLPENLYKSWFRTNQFALEVIFHKRILTHKCRTLEAESATAFYIPFYGGLAVGKHLWKNDTAKRDRDCRMLLRWLDQHEHWKKSNGSDHFISLARITWDFRRLADPAQIWGSTFLNMPEMQRVTRFIIEKADFDDRDVGVPYPTGFHPESREILQNWQQFVRKQKRASLYTFIGAAREPIGRDFRGTLLTYCSNSSSCRVVDCAAAKCSADSSVIMESLLASKFCLQPKGDSFTRRSVFDCMIAGSVPVFFWNQTAYDQYPWFLPGEPESYSVYINHEEVMNKTSVIEHVLKGYSKEEIRKKREKVIETIPRIVYGIQSGGSTDFEDAFDIAIDGVLQRIRKEREL</sequence>
<reference evidence="8" key="1">
    <citation type="submission" date="2018-01" db="EMBL/GenBank/DDBJ databases">
        <authorList>
            <person name="Mao J.F."/>
        </authorList>
    </citation>
    <scope>NUCLEOTIDE SEQUENCE</scope>
    <source>
        <strain evidence="8">Huo1</strain>
        <tissue evidence="8">Leaf</tissue>
    </source>
</reference>
<dbReference type="Pfam" id="PF03016">
    <property type="entry name" value="Exostosin_GT47"/>
    <property type="match status" value="1"/>
</dbReference>
<evidence type="ECO:0000313" key="8">
    <source>
        <dbReference type="EMBL" id="KAG6383340.1"/>
    </source>
</evidence>
<name>A0A8X8VVU8_SALSN</name>
<keyword evidence="4" id="KW-0735">Signal-anchor</keyword>
<keyword evidence="6" id="KW-0472">Membrane</keyword>
<dbReference type="InterPro" id="IPR040911">
    <property type="entry name" value="Exostosin_GT47"/>
</dbReference>
<evidence type="ECO:0000256" key="3">
    <source>
        <dbReference type="ARBA" id="ARBA00022676"/>
    </source>
</evidence>
<accession>A0A8X8VVU8</accession>
<evidence type="ECO:0000256" key="4">
    <source>
        <dbReference type="ARBA" id="ARBA00022968"/>
    </source>
</evidence>
<dbReference type="GO" id="GO:0000139">
    <property type="term" value="C:Golgi membrane"/>
    <property type="evidence" value="ECO:0007669"/>
    <property type="project" value="UniProtKB-SubCell"/>
</dbReference>
<dbReference type="GO" id="GO:0008378">
    <property type="term" value="F:galactosyltransferase activity"/>
    <property type="evidence" value="ECO:0007669"/>
    <property type="project" value="TreeGrafter"/>
</dbReference>
<dbReference type="PANTHER" id="PTHR11062">
    <property type="entry name" value="EXOSTOSIN HEPARAN SULFATE GLYCOSYLTRANSFERASE -RELATED"/>
    <property type="match status" value="1"/>
</dbReference>
<keyword evidence="6" id="KW-0812">Transmembrane</keyword>
<dbReference type="Proteomes" id="UP000298416">
    <property type="component" value="Unassembled WGS sequence"/>
</dbReference>
<keyword evidence="3" id="KW-0328">Glycosyltransferase</keyword>
<reference evidence="8" key="2">
    <citation type="submission" date="2020-08" db="EMBL/GenBank/DDBJ databases">
        <title>Plant Genome Project.</title>
        <authorList>
            <person name="Zhang R.-G."/>
        </authorList>
    </citation>
    <scope>NUCLEOTIDE SEQUENCE</scope>
    <source>
        <strain evidence="8">Huo1</strain>
        <tissue evidence="8">Leaf</tissue>
    </source>
</reference>
<protein>
    <recommendedName>
        <fullName evidence="7">Exostosin GT47 domain-containing protein</fullName>
    </recommendedName>
</protein>
<dbReference type="GO" id="GO:0009969">
    <property type="term" value="P:xyloglucan biosynthetic process"/>
    <property type="evidence" value="ECO:0007669"/>
    <property type="project" value="TreeGrafter"/>
</dbReference>
<dbReference type="AlphaFoldDB" id="A0A8X8VVU8"/>
<comment type="similarity">
    <text evidence="2">Belongs to the glycosyltransferase 47 family.</text>
</comment>
<evidence type="ECO:0000256" key="2">
    <source>
        <dbReference type="ARBA" id="ARBA00010271"/>
    </source>
</evidence>
<keyword evidence="5" id="KW-0333">Golgi apparatus</keyword>
<feature type="domain" description="Exostosin GT47" evidence="7">
    <location>
        <begin position="61"/>
        <end position="399"/>
    </location>
</feature>
<comment type="caution">
    <text evidence="8">The sequence shown here is derived from an EMBL/GenBank/DDBJ whole genome shotgun (WGS) entry which is preliminary data.</text>
</comment>
<keyword evidence="9" id="KW-1185">Reference proteome</keyword>
<feature type="transmembrane region" description="Helical" evidence="6">
    <location>
        <begin position="21"/>
        <end position="45"/>
    </location>
</feature>
<evidence type="ECO:0000256" key="5">
    <source>
        <dbReference type="ARBA" id="ARBA00023034"/>
    </source>
</evidence>
<dbReference type="PANTHER" id="PTHR11062:SF220">
    <property type="entry name" value="XYLOGLUCAN GALACTOSYLTRANSFERASE XLT2-LIKE"/>
    <property type="match status" value="1"/>
</dbReference>
<evidence type="ECO:0000313" key="9">
    <source>
        <dbReference type="Proteomes" id="UP000298416"/>
    </source>
</evidence>
<comment type="subcellular location">
    <subcellularLocation>
        <location evidence="1">Golgi apparatus membrane</location>
        <topology evidence="1">Single-pass type II membrane protein</topology>
    </subcellularLocation>
</comment>
<dbReference type="InterPro" id="IPR004263">
    <property type="entry name" value="Exostosin"/>
</dbReference>
<dbReference type="EMBL" id="PNBA02000621">
    <property type="protein sequence ID" value="KAG6383340.1"/>
    <property type="molecule type" value="Genomic_DNA"/>
</dbReference>
<evidence type="ECO:0000256" key="6">
    <source>
        <dbReference type="SAM" id="Phobius"/>
    </source>
</evidence>
<evidence type="ECO:0000259" key="7">
    <source>
        <dbReference type="Pfam" id="PF03016"/>
    </source>
</evidence>
<keyword evidence="3" id="KW-0808">Transferase</keyword>
<keyword evidence="6" id="KW-1133">Transmembrane helix</keyword>
<organism evidence="8">
    <name type="scientific">Salvia splendens</name>
    <name type="common">Scarlet sage</name>
    <dbReference type="NCBI Taxonomy" id="180675"/>
    <lineage>
        <taxon>Eukaryota</taxon>
        <taxon>Viridiplantae</taxon>
        <taxon>Streptophyta</taxon>
        <taxon>Embryophyta</taxon>
        <taxon>Tracheophyta</taxon>
        <taxon>Spermatophyta</taxon>
        <taxon>Magnoliopsida</taxon>
        <taxon>eudicotyledons</taxon>
        <taxon>Gunneridae</taxon>
        <taxon>Pentapetalae</taxon>
        <taxon>asterids</taxon>
        <taxon>lamiids</taxon>
        <taxon>Lamiales</taxon>
        <taxon>Lamiaceae</taxon>
        <taxon>Nepetoideae</taxon>
        <taxon>Mentheae</taxon>
        <taxon>Salviinae</taxon>
        <taxon>Salvia</taxon>
        <taxon>Salvia subgen. Calosphace</taxon>
        <taxon>core Calosphace</taxon>
    </lineage>
</organism>
<proteinExistence type="inferred from homology"/>